<reference evidence="2" key="1">
    <citation type="journal article" date="2022" name="Mol. Ecol. Resour.">
        <title>The genomes of chicory, endive, great burdock and yacon provide insights into Asteraceae palaeo-polyploidization history and plant inulin production.</title>
        <authorList>
            <person name="Fan W."/>
            <person name="Wang S."/>
            <person name="Wang H."/>
            <person name="Wang A."/>
            <person name="Jiang F."/>
            <person name="Liu H."/>
            <person name="Zhao H."/>
            <person name="Xu D."/>
            <person name="Zhang Y."/>
        </authorList>
    </citation>
    <scope>NUCLEOTIDE SEQUENCE [LARGE SCALE GENOMIC DNA]</scope>
    <source>
        <strain evidence="2">cv. Punajuju</strain>
    </source>
</reference>
<reference evidence="1 2" key="2">
    <citation type="journal article" date="2022" name="Mol. Ecol. Resour.">
        <title>The genomes of chicory, endive, great burdock and yacon provide insights into Asteraceae paleo-polyploidization history and plant inulin production.</title>
        <authorList>
            <person name="Fan W."/>
            <person name="Wang S."/>
            <person name="Wang H."/>
            <person name="Wang A."/>
            <person name="Jiang F."/>
            <person name="Liu H."/>
            <person name="Zhao H."/>
            <person name="Xu D."/>
            <person name="Zhang Y."/>
        </authorList>
    </citation>
    <scope>NUCLEOTIDE SEQUENCE [LARGE SCALE GENOMIC DNA]</scope>
    <source>
        <strain evidence="2">cv. Punajuju</strain>
        <tissue evidence="1">Leaves</tissue>
    </source>
</reference>
<dbReference type="Proteomes" id="UP001055811">
    <property type="component" value="Linkage Group LG03"/>
</dbReference>
<evidence type="ECO:0000313" key="1">
    <source>
        <dbReference type="EMBL" id="KAI3765195.1"/>
    </source>
</evidence>
<sequence>MKTSDQIRNLGKDSKAEVPINKGGDSSTVRTENLQPPIDITRALRIADDLPVNSFNSSSSSSRERDGVVVPVWSPSNSNFTKTFVDSKRKDETTTIVETLLTSPASLLRRIHRPTSRTFRPPLVSQRPLRPTTVGFSNSQPTHREPSTSRRVHRHPAPSHQQTSAAATVYAFYGEHHNKPDATTITAGSHRTSHQPLQLRPGLEWKGTESKMLNNTSMYLQVLSGIPEMLLLLVLWGQKTMVEKLAYSSEIQEMTLLFLAFSLLEYEKELKPKFVSLTPNVLLDDESKLSDYGLARQGAVEFTFTLGCTWFD</sequence>
<gene>
    <name evidence="1" type="ORF">L2E82_15223</name>
</gene>
<accession>A0ACB9F289</accession>
<name>A0ACB9F289_CICIN</name>
<organism evidence="1 2">
    <name type="scientific">Cichorium intybus</name>
    <name type="common">Chicory</name>
    <dbReference type="NCBI Taxonomy" id="13427"/>
    <lineage>
        <taxon>Eukaryota</taxon>
        <taxon>Viridiplantae</taxon>
        <taxon>Streptophyta</taxon>
        <taxon>Embryophyta</taxon>
        <taxon>Tracheophyta</taxon>
        <taxon>Spermatophyta</taxon>
        <taxon>Magnoliopsida</taxon>
        <taxon>eudicotyledons</taxon>
        <taxon>Gunneridae</taxon>
        <taxon>Pentapetalae</taxon>
        <taxon>asterids</taxon>
        <taxon>campanulids</taxon>
        <taxon>Asterales</taxon>
        <taxon>Asteraceae</taxon>
        <taxon>Cichorioideae</taxon>
        <taxon>Cichorieae</taxon>
        <taxon>Cichoriinae</taxon>
        <taxon>Cichorium</taxon>
    </lineage>
</organism>
<proteinExistence type="predicted"/>
<keyword evidence="2" id="KW-1185">Reference proteome</keyword>
<protein>
    <submittedName>
        <fullName evidence="1">Uncharacterized protein</fullName>
    </submittedName>
</protein>
<dbReference type="EMBL" id="CM042011">
    <property type="protein sequence ID" value="KAI3765195.1"/>
    <property type="molecule type" value="Genomic_DNA"/>
</dbReference>
<comment type="caution">
    <text evidence="1">The sequence shown here is derived from an EMBL/GenBank/DDBJ whole genome shotgun (WGS) entry which is preliminary data.</text>
</comment>
<evidence type="ECO:0000313" key="2">
    <source>
        <dbReference type="Proteomes" id="UP001055811"/>
    </source>
</evidence>